<evidence type="ECO:0000313" key="1">
    <source>
        <dbReference type="EMBL" id="TMS32239.1"/>
    </source>
</evidence>
<keyword evidence="2" id="KW-1185">Reference proteome</keyword>
<comment type="caution">
    <text evidence="1">The sequence shown here is derived from an EMBL/GenBank/DDBJ whole genome shotgun (WGS) entry which is preliminary data.</text>
</comment>
<accession>A0A4U8UI74</accession>
<protein>
    <submittedName>
        <fullName evidence="1">Uncharacterized protein</fullName>
    </submittedName>
</protein>
<sequence length="129" mass="14447">MKAKATSLAATKAARAHNSFLVICIALQEVLSRCAQGTTDHSNREVDCQVSAPRKTRHSDATMTTADLRLDHCCSCWIYVNRAVFYTSTPRRRRSKAANVGAREATPTYARRASRFTRTCDCNYRATEQ</sequence>
<reference evidence="1 2" key="1">
    <citation type="journal article" date="2015" name="Genome Biol.">
        <title>Comparative genomics of Steinernema reveals deeply conserved gene regulatory networks.</title>
        <authorList>
            <person name="Dillman A.R."/>
            <person name="Macchietto M."/>
            <person name="Porter C.F."/>
            <person name="Rogers A."/>
            <person name="Williams B."/>
            <person name="Antoshechkin I."/>
            <person name="Lee M.M."/>
            <person name="Goodwin Z."/>
            <person name="Lu X."/>
            <person name="Lewis E.E."/>
            <person name="Goodrich-Blair H."/>
            <person name="Stock S.P."/>
            <person name="Adams B.J."/>
            <person name="Sternberg P.W."/>
            <person name="Mortazavi A."/>
        </authorList>
    </citation>
    <scope>NUCLEOTIDE SEQUENCE [LARGE SCALE GENOMIC DNA]</scope>
    <source>
        <strain evidence="1 2">ALL</strain>
    </source>
</reference>
<gene>
    <name evidence="1" type="ORF">L596_000106</name>
</gene>
<name>A0A4U8UI74_STECR</name>
<proteinExistence type="predicted"/>
<dbReference type="EMBL" id="AZBU02000001">
    <property type="protein sequence ID" value="TMS32239.1"/>
    <property type="molecule type" value="Genomic_DNA"/>
</dbReference>
<dbReference type="AlphaFoldDB" id="A0A4U8UI74"/>
<evidence type="ECO:0000313" key="2">
    <source>
        <dbReference type="Proteomes" id="UP000298663"/>
    </source>
</evidence>
<reference evidence="1 2" key="2">
    <citation type="journal article" date="2019" name="G3 (Bethesda)">
        <title>Hybrid Assembly of the Genome of the Entomopathogenic Nematode Steinernema carpocapsae Identifies the X-Chromosome.</title>
        <authorList>
            <person name="Serra L."/>
            <person name="Macchietto M."/>
            <person name="Macias-Munoz A."/>
            <person name="McGill C.J."/>
            <person name="Rodriguez I.M."/>
            <person name="Rodriguez B."/>
            <person name="Murad R."/>
            <person name="Mortazavi A."/>
        </authorList>
    </citation>
    <scope>NUCLEOTIDE SEQUENCE [LARGE SCALE GENOMIC DNA]</scope>
    <source>
        <strain evidence="1 2">ALL</strain>
    </source>
</reference>
<organism evidence="1 2">
    <name type="scientific">Steinernema carpocapsae</name>
    <name type="common">Entomopathogenic nematode</name>
    <dbReference type="NCBI Taxonomy" id="34508"/>
    <lineage>
        <taxon>Eukaryota</taxon>
        <taxon>Metazoa</taxon>
        <taxon>Ecdysozoa</taxon>
        <taxon>Nematoda</taxon>
        <taxon>Chromadorea</taxon>
        <taxon>Rhabditida</taxon>
        <taxon>Tylenchina</taxon>
        <taxon>Panagrolaimomorpha</taxon>
        <taxon>Strongyloidoidea</taxon>
        <taxon>Steinernematidae</taxon>
        <taxon>Steinernema</taxon>
    </lineage>
</organism>
<dbReference type="EMBL" id="CM016762">
    <property type="protein sequence ID" value="TMS32239.1"/>
    <property type="molecule type" value="Genomic_DNA"/>
</dbReference>
<dbReference type="Proteomes" id="UP000298663">
    <property type="component" value="Chromosome X"/>
</dbReference>